<feature type="compositionally biased region" description="Low complexity" evidence="6">
    <location>
        <begin position="257"/>
        <end position="268"/>
    </location>
</feature>
<dbReference type="SUPFAM" id="SSF48452">
    <property type="entry name" value="TPR-like"/>
    <property type="match status" value="3"/>
</dbReference>
<evidence type="ECO:0000256" key="6">
    <source>
        <dbReference type="SAM" id="MobiDB-lite"/>
    </source>
</evidence>
<dbReference type="InterPro" id="IPR001867">
    <property type="entry name" value="OmpR/PhoB-type_DNA-bd"/>
</dbReference>
<name>A0ABP6ZJW8_9ACTN</name>
<dbReference type="CDD" id="cd07302">
    <property type="entry name" value="CHD"/>
    <property type="match status" value="1"/>
</dbReference>
<dbReference type="SMART" id="SM01043">
    <property type="entry name" value="BTAD"/>
    <property type="match status" value="1"/>
</dbReference>
<keyword evidence="4 5" id="KW-0238">DNA-binding</keyword>
<organism evidence="9 10">
    <name type="scientific">Microlunatus ginsengisoli</name>
    <dbReference type="NCBI Taxonomy" id="363863"/>
    <lineage>
        <taxon>Bacteria</taxon>
        <taxon>Bacillati</taxon>
        <taxon>Actinomycetota</taxon>
        <taxon>Actinomycetes</taxon>
        <taxon>Propionibacteriales</taxon>
        <taxon>Propionibacteriaceae</taxon>
        <taxon>Microlunatus</taxon>
    </lineage>
</organism>
<dbReference type="SMART" id="SM00862">
    <property type="entry name" value="Trans_reg_C"/>
    <property type="match status" value="1"/>
</dbReference>
<dbReference type="InterPro" id="IPR036388">
    <property type="entry name" value="WH-like_DNA-bd_sf"/>
</dbReference>
<dbReference type="RefSeq" id="WP_344802187.1">
    <property type="nucleotide sequence ID" value="NZ_BAABAB010000007.1"/>
</dbReference>
<evidence type="ECO:0000256" key="4">
    <source>
        <dbReference type="ARBA" id="ARBA00023125"/>
    </source>
</evidence>
<evidence type="ECO:0000259" key="8">
    <source>
        <dbReference type="PROSITE" id="PS51755"/>
    </source>
</evidence>
<dbReference type="PANTHER" id="PTHR16305">
    <property type="entry name" value="TESTICULAR SOLUBLE ADENYLYL CYCLASE"/>
    <property type="match status" value="1"/>
</dbReference>
<feature type="region of interest" description="Disordered" evidence="6">
    <location>
        <begin position="251"/>
        <end position="273"/>
    </location>
</feature>
<feature type="domain" description="OmpR/PhoB-type" evidence="8">
    <location>
        <begin position="1"/>
        <end position="96"/>
    </location>
</feature>
<dbReference type="InterPro" id="IPR016032">
    <property type="entry name" value="Sig_transdc_resp-reg_C-effctor"/>
</dbReference>
<comment type="similarity">
    <text evidence="1">Belongs to the AfsR/DnrI/RedD regulatory family.</text>
</comment>
<dbReference type="Pfam" id="PF00486">
    <property type="entry name" value="Trans_reg_C"/>
    <property type="match status" value="1"/>
</dbReference>
<dbReference type="Gene3D" id="1.25.40.10">
    <property type="entry name" value="Tetratricopeptide repeat domain"/>
    <property type="match status" value="1"/>
</dbReference>
<evidence type="ECO:0000256" key="5">
    <source>
        <dbReference type="PROSITE-ProRule" id="PRU01091"/>
    </source>
</evidence>
<dbReference type="SUPFAM" id="SSF52540">
    <property type="entry name" value="P-loop containing nucleoside triphosphate hydrolases"/>
    <property type="match status" value="1"/>
</dbReference>
<dbReference type="Gene3D" id="3.40.50.300">
    <property type="entry name" value="P-loop containing nucleotide triphosphate hydrolases"/>
    <property type="match status" value="1"/>
</dbReference>
<dbReference type="Pfam" id="PF03704">
    <property type="entry name" value="BTAD"/>
    <property type="match status" value="1"/>
</dbReference>
<dbReference type="InterPro" id="IPR027417">
    <property type="entry name" value="P-loop_NTPase"/>
</dbReference>
<dbReference type="EMBL" id="BAABAB010000007">
    <property type="protein sequence ID" value="GAA3611093.1"/>
    <property type="molecule type" value="Genomic_DNA"/>
</dbReference>
<protein>
    <submittedName>
        <fullName evidence="9">Adenylate/guanylate cyclase domain-containing protein</fullName>
    </submittedName>
</protein>
<evidence type="ECO:0000313" key="10">
    <source>
        <dbReference type="Proteomes" id="UP001501490"/>
    </source>
</evidence>
<dbReference type="Gene3D" id="3.30.70.1230">
    <property type="entry name" value="Nucleotide cyclase"/>
    <property type="match status" value="1"/>
</dbReference>
<keyword evidence="10" id="KW-1185">Reference proteome</keyword>
<dbReference type="PANTHER" id="PTHR16305:SF28">
    <property type="entry name" value="GUANYLATE CYCLASE DOMAIN-CONTAINING PROTEIN"/>
    <property type="match status" value="1"/>
</dbReference>
<evidence type="ECO:0000256" key="1">
    <source>
        <dbReference type="ARBA" id="ARBA00005820"/>
    </source>
</evidence>
<comment type="caution">
    <text evidence="9">The sequence shown here is derived from an EMBL/GenBank/DDBJ whole genome shotgun (WGS) entry which is preliminary data.</text>
</comment>
<dbReference type="CDD" id="cd15831">
    <property type="entry name" value="BTAD"/>
    <property type="match status" value="1"/>
</dbReference>
<reference evidence="10" key="1">
    <citation type="journal article" date="2019" name="Int. J. Syst. Evol. Microbiol.">
        <title>The Global Catalogue of Microorganisms (GCM) 10K type strain sequencing project: providing services to taxonomists for standard genome sequencing and annotation.</title>
        <authorList>
            <consortium name="The Broad Institute Genomics Platform"/>
            <consortium name="The Broad Institute Genome Sequencing Center for Infectious Disease"/>
            <person name="Wu L."/>
            <person name="Ma J."/>
        </authorList>
    </citation>
    <scope>NUCLEOTIDE SEQUENCE [LARGE SCALE GENOMIC DNA]</scope>
    <source>
        <strain evidence="10">JCM 16929</strain>
    </source>
</reference>
<evidence type="ECO:0000256" key="3">
    <source>
        <dbReference type="ARBA" id="ARBA00022840"/>
    </source>
</evidence>
<dbReference type="Pfam" id="PF13191">
    <property type="entry name" value="AAA_16"/>
    <property type="match status" value="1"/>
</dbReference>
<gene>
    <name evidence="9" type="ORF">GCM10022236_11020</name>
</gene>
<evidence type="ECO:0000259" key="7">
    <source>
        <dbReference type="PROSITE" id="PS50125"/>
    </source>
</evidence>
<feature type="DNA-binding region" description="OmpR/PhoB-type" evidence="5">
    <location>
        <begin position="1"/>
        <end position="96"/>
    </location>
</feature>
<dbReference type="InterPro" id="IPR029787">
    <property type="entry name" value="Nucleotide_cyclase"/>
</dbReference>
<dbReference type="Proteomes" id="UP001501490">
    <property type="component" value="Unassembled WGS sequence"/>
</dbReference>
<dbReference type="InterPro" id="IPR001054">
    <property type="entry name" value="A/G_cyclase"/>
</dbReference>
<keyword evidence="2" id="KW-0547">Nucleotide-binding</keyword>
<evidence type="ECO:0000256" key="2">
    <source>
        <dbReference type="ARBA" id="ARBA00022741"/>
    </source>
</evidence>
<dbReference type="InterPro" id="IPR041664">
    <property type="entry name" value="AAA_16"/>
</dbReference>
<dbReference type="SUPFAM" id="SSF46894">
    <property type="entry name" value="C-terminal effector domain of the bipartite response regulators"/>
    <property type="match status" value="1"/>
</dbReference>
<dbReference type="SUPFAM" id="SSF55073">
    <property type="entry name" value="Nucleotide cyclase"/>
    <property type="match status" value="1"/>
</dbReference>
<dbReference type="PROSITE" id="PS51755">
    <property type="entry name" value="OMPR_PHOB"/>
    <property type="match status" value="1"/>
</dbReference>
<evidence type="ECO:0000313" key="9">
    <source>
        <dbReference type="EMBL" id="GAA3611093.1"/>
    </source>
</evidence>
<dbReference type="InterPro" id="IPR005158">
    <property type="entry name" value="BTAD"/>
</dbReference>
<keyword evidence="3" id="KW-0067">ATP-binding</keyword>
<feature type="domain" description="Guanylate cyclase" evidence="7">
    <location>
        <begin position="297"/>
        <end position="418"/>
    </location>
</feature>
<dbReference type="Gene3D" id="1.10.10.10">
    <property type="entry name" value="Winged helix-like DNA-binding domain superfamily/Winged helix DNA-binding domain"/>
    <property type="match status" value="1"/>
</dbReference>
<proteinExistence type="inferred from homology"/>
<dbReference type="PROSITE" id="PS50125">
    <property type="entry name" value="GUANYLATE_CYCLASE_2"/>
    <property type="match status" value="1"/>
</dbReference>
<dbReference type="InterPro" id="IPR011990">
    <property type="entry name" value="TPR-like_helical_dom_sf"/>
</dbReference>
<accession>A0ABP6ZJW8</accession>
<sequence length="1236" mass="130232">MFIQVLGPISADLGARQANLGGPKQRTVFALLALRANRSVGVEDLINEVWEDDPPGRPRKTLQVYVANLRRELGDGPAGAGGQRISSGAFGYRLRVADDELDLARYEAIVARARARAAAEPIAALRDLESALAVWSGSRALADLSGNPAVARLVRPLEEARADVVEELIGLQIRHGAAGAAAAALPDLIAADPWRERLWALLMQAYYVTGRQVDALDTYQRVRNLMIDELGVEPGPELRDLERRVLAQDPSLSVPTAPLDPAVPAPDADQLHANRPGAAQLGADRAAPDGGADERRTVTFVSFGLTDYERLLDELDPEDLADVQDELRARAEDVVAQHGGVVASATDEGVLAYFGYPNAAEDDPQQAVRAALTAAHAVPAAEQAGSGLSAGVHTGLTLFRGAPPRATGQAPRVTARLQRAAAAGEVLVSSDTAALIAADFALTPVGRAVALPSGLSAVAVGGELASAVEEHERVRLVGRDVELARLRALDAAVEPAVVVVLGEAGIGKSALATAYLAGLGAAHAGALIVRADRHRRSQALYPIGQLLAARYGSRAELELDLDLLGVPQPGLAETAAVLSDLAGWDPAPEQQPVLSVTARRAAVTTWLAALGDARPLRVVVEDLPYLDQETVAALEELVDQLNHGLLVVTSREDELPPRLAGGAHRIELGRLPADDARALVIQAAAPARLRLGTVNGIVELADGHPLHLRELARQAGAGPVGQRPEDVPATLNASLLARLDRLGPAKALVQRCAVIGDRFDVELAAVVCEGVDLGGELTEQLDALVAEGVLRRSGPPGRRDYTFAQGLLEDVAYASLPRAVRTELHQRIAARLAAAGAPAGAQLAEHLEAAGQVPQAAFGWVQAADAALRATRFAEAQQYARRALADIAQLPPGPETGQLLVMAKLLLATSIKMTVISDDELVETVLSAFVLVDAAPDLDLKIRFYPLLISTLQAIGRYAEAVQRGTEAIALAGRAGNPIGERRVRQFHAATLIWMGRLDEADAVYVPTDDAGSEGTELSLLLRAAELLSDCAGLALAGLAEHTRARADRSHELFERARVRAQSSNLADAICLVYATRGIALQLAGDATGTQQAAEATIELAVQLGNDWWFVWAQALLGWSVAAQGNPDEGLAIVLEAIEQAGDIRQLLPYFNALAAAAEVLAGRPEPALARIRDAIALTAETGEGFFLPYLHLVAVDALVASGAGDDEIALHRRIATDLAAEQGQRLFLDQVAGAH</sequence>